<evidence type="ECO:0000313" key="3">
    <source>
        <dbReference type="Proteomes" id="UP001215712"/>
    </source>
</evidence>
<gene>
    <name evidence="2" type="ORF">N7493_007073</name>
</gene>
<evidence type="ECO:0000256" key="1">
    <source>
        <dbReference type="SAM" id="SignalP"/>
    </source>
</evidence>
<protein>
    <submittedName>
        <fullName evidence="2">Uncharacterized protein</fullName>
    </submittedName>
</protein>
<keyword evidence="3" id="KW-1185">Reference proteome</keyword>
<organism evidence="2 3">
    <name type="scientific">Penicillium malachiteum</name>
    <dbReference type="NCBI Taxonomy" id="1324776"/>
    <lineage>
        <taxon>Eukaryota</taxon>
        <taxon>Fungi</taxon>
        <taxon>Dikarya</taxon>
        <taxon>Ascomycota</taxon>
        <taxon>Pezizomycotina</taxon>
        <taxon>Eurotiomycetes</taxon>
        <taxon>Eurotiomycetidae</taxon>
        <taxon>Eurotiales</taxon>
        <taxon>Aspergillaceae</taxon>
        <taxon>Penicillium</taxon>
    </lineage>
</organism>
<feature type="chain" id="PRO_5042027919" evidence="1">
    <location>
        <begin position="26"/>
        <end position="262"/>
    </location>
</feature>
<evidence type="ECO:0000313" key="2">
    <source>
        <dbReference type="EMBL" id="KAJ5720195.1"/>
    </source>
</evidence>
<reference evidence="2" key="2">
    <citation type="submission" date="2023-01" db="EMBL/GenBank/DDBJ databases">
        <authorList>
            <person name="Petersen C."/>
        </authorList>
    </citation>
    <scope>NUCLEOTIDE SEQUENCE</scope>
    <source>
        <strain evidence="2">IBT 17514</strain>
    </source>
</reference>
<comment type="caution">
    <text evidence="2">The sequence shown here is derived from an EMBL/GenBank/DDBJ whole genome shotgun (WGS) entry which is preliminary data.</text>
</comment>
<name>A0AAD6HJV3_9EURO</name>
<feature type="signal peptide" evidence="1">
    <location>
        <begin position="1"/>
        <end position="25"/>
    </location>
</feature>
<reference evidence="2" key="1">
    <citation type="journal article" date="2023" name="IMA Fungus">
        <title>Comparative genomic study of the Penicillium genus elucidates a diverse pangenome and 15 lateral gene transfer events.</title>
        <authorList>
            <person name="Petersen C."/>
            <person name="Sorensen T."/>
            <person name="Nielsen M.R."/>
            <person name="Sondergaard T.E."/>
            <person name="Sorensen J.L."/>
            <person name="Fitzpatrick D.A."/>
            <person name="Frisvad J.C."/>
            <person name="Nielsen K.L."/>
        </authorList>
    </citation>
    <scope>NUCLEOTIDE SEQUENCE</scope>
    <source>
        <strain evidence="2">IBT 17514</strain>
    </source>
</reference>
<proteinExistence type="predicted"/>
<dbReference type="Proteomes" id="UP001215712">
    <property type="component" value="Unassembled WGS sequence"/>
</dbReference>
<keyword evidence="1" id="KW-0732">Signal</keyword>
<accession>A0AAD6HJV3</accession>
<dbReference type="EMBL" id="JAQJAN010000009">
    <property type="protein sequence ID" value="KAJ5720195.1"/>
    <property type="molecule type" value="Genomic_DNA"/>
</dbReference>
<dbReference type="AlphaFoldDB" id="A0AAD6HJV3"/>
<sequence length="262" mass="30215">MRLRTLVFLVFTIALVGLPLHRYRASIINAGPAIMVSLTSQQSRLQRVADLMLDIYQELVRMRYLHPAGIQLGPHNMTHLDEAYDELELDASVKYLYSILPYVDTFGSGQQSFSQLGEFADFRDIDQAEQGRNPFYGSLSDPNFEDEEGPYMKPWVTPLTNLGNHGSVMLYDTRRHVIWIIDQEGWETTDPALEDHPRKESESLNMNSFEHIMHRPAESVLRDIVQYYRSLEWIPGGGRKHRIGMGFLHSSLERHISPKWLA</sequence>